<evidence type="ECO:0000313" key="5">
    <source>
        <dbReference type="EMBL" id="MZI95124.1"/>
    </source>
</evidence>
<proteinExistence type="predicted"/>
<dbReference type="AlphaFoldDB" id="A0A7X4RWE6"/>
<reference evidence="5 6" key="1">
    <citation type="submission" date="2019-10" db="EMBL/GenBank/DDBJ databases">
        <title>Vibrio sp. nov. isolated from a shrimp pond.</title>
        <authorList>
            <person name="Gomez-Gil B."/>
            <person name="Enciso-Ibarra J."/>
            <person name="Enciso-Ibarra K."/>
            <person name="Bolan-Mejia C."/>
        </authorList>
    </citation>
    <scope>NUCLEOTIDE SEQUENCE [LARGE SCALE GENOMIC DNA]</scope>
    <source>
        <strain evidence="5 6">CAIM 722</strain>
    </source>
</reference>
<dbReference type="GO" id="GO:0007165">
    <property type="term" value="P:signal transduction"/>
    <property type="evidence" value="ECO:0007669"/>
    <property type="project" value="UniProtKB-KW"/>
</dbReference>
<dbReference type="SMART" id="SM00086">
    <property type="entry name" value="PAC"/>
    <property type="match status" value="2"/>
</dbReference>
<gene>
    <name evidence="5" type="ORF">F9817_18255</name>
</gene>
<evidence type="ECO:0000259" key="4">
    <source>
        <dbReference type="PROSITE" id="PS50113"/>
    </source>
</evidence>
<dbReference type="CDD" id="cd11386">
    <property type="entry name" value="MCP_signal"/>
    <property type="match status" value="1"/>
</dbReference>
<dbReference type="PROSITE" id="PS50111">
    <property type="entry name" value="CHEMOTAXIS_TRANSDUC_2"/>
    <property type="match status" value="1"/>
</dbReference>
<dbReference type="Proteomes" id="UP000462621">
    <property type="component" value="Unassembled WGS sequence"/>
</dbReference>
<dbReference type="RefSeq" id="WP_161157602.1">
    <property type="nucleotide sequence ID" value="NZ_WEKT01000045.1"/>
</dbReference>
<dbReference type="SMART" id="SM00283">
    <property type="entry name" value="MA"/>
    <property type="match status" value="1"/>
</dbReference>
<evidence type="ECO:0000256" key="1">
    <source>
        <dbReference type="PROSITE-ProRule" id="PRU00284"/>
    </source>
</evidence>
<dbReference type="NCBIfam" id="TIGR00229">
    <property type="entry name" value="sensory_box"/>
    <property type="match status" value="2"/>
</dbReference>
<name>A0A7X4RWE6_9VIBR</name>
<dbReference type="EMBL" id="WEKT01000045">
    <property type="protein sequence ID" value="MZI95124.1"/>
    <property type="molecule type" value="Genomic_DNA"/>
</dbReference>
<dbReference type="InterPro" id="IPR004089">
    <property type="entry name" value="MCPsignal_dom"/>
</dbReference>
<dbReference type="InterPro" id="IPR050903">
    <property type="entry name" value="Bact_Chemotaxis_MeTrfase"/>
</dbReference>
<dbReference type="Gene3D" id="1.10.287.950">
    <property type="entry name" value="Methyl-accepting chemotaxis protein"/>
    <property type="match status" value="1"/>
</dbReference>
<dbReference type="Pfam" id="PF13426">
    <property type="entry name" value="PAS_9"/>
    <property type="match status" value="2"/>
</dbReference>
<evidence type="ECO:0000259" key="3">
    <source>
        <dbReference type="PROSITE" id="PS50112"/>
    </source>
</evidence>
<comment type="caution">
    <text evidence="5">The sequence shown here is derived from an EMBL/GenBank/DDBJ whole genome shotgun (WGS) entry which is preliminary data.</text>
</comment>
<dbReference type="Pfam" id="PF00015">
    <property type="entry name" value="MCPsignal"/>
    <property type="match status" value="1"/>
</dbReference>
<dbReference type="Gene3D" id="3.30.450.20">
    <property type="entry name" value="PAS domain"/>
    <property type="match status" value="2"/>
</dbReference>
<dbReference type="InterPro" id="IPR000014">
    <property type="entry name" value="PAS"/>
</dbReference>
<dbReference type="CDD" id="cd00130">
    <property type="entry name" value="PAS"/>
    <property type="match status" value="2"/>
</dbReference>
<dbReference type="InterPro" id="IPR000700">
    <property type="entry name" value="PAS-assoc_C"/>
</dbReference>
<keyword evidence="1" id="KW-0807">Transducer</keyword>
<accession>A0A7X4RWE6</accession>
<feature type="domain" description="PAC" evidence="4">
    <location>
        <begin position="88"/>
        <end position="140"/>
    </location>
</feature>
<feature type="domain" description="PAS" evidence="3">
    <location>
        <begin position="36"/>
        <end position="59"/>
    </location>
</feature>
<dbReference type="PROSITE" id="PS50112">
    <property type="entry name" value="PAS"/>
    <property type="match status" value="1"/>
</dbReference>
<dbReference type="GO" id="GO:0016020">
    <property type="term" value="C:membrane"/>
    <property type="evidence" value="ECO:0007669"/>
    <property type="project" value="InterPro"/>
</dbReference>
<keyword evidence="6" id="KW-1185">Reference proteome</keyword>
<feature type="domain" description="Methyl-accepting transducer" evidence="2">
    <location>
        <begin position="238"/>
        <end position="432"/>
    </location>
</feature>
<evidence type="ECO:0000259" key="2">
    <source>
        <dbReference type="PROSITE" id="PS50111"/>
    </source>
</evidence>
<dbReference type="PANTHER" id="PTHR24422">
    <property type="entry name" value="CHEMOTAXIS PROTEIN METHYLTRANSFERASE"/>
    <property type="match status" value="1"/>
</dbReference>
<dbReference type="PANTHER" id="PTHR24422:SF10">
    <property type="entry name" value="CHEMOTAXIS PROTEIN METHYLTRANSFERASE 2"/>
    <property type="match status" value="1"/>
</dbReference>
<organism evidence="5 6">
    <name type="scientific">Vibrio eleionomae</name>
    <dbReference type="NCBI Taxonomy" id="2653505"/>
    <lineage>
        <taxon>Bacteria</taxon>
        <taxon>Pseudomonadati</taxon>
        <taxon>Pseudomonadota</taxon>
        <taxon>Gammaproteobacteria</taxon>
        <taxon>Vibrionales</taxon>
        <taxon>Vibrionaceae</taxon>
        <taxon>Vibrio</taxon>
    </lineage>
</organism>
<dbReference type="PROSITE" id="PS50113">
    <property type="entry name" value="PAC"/>
    <property type="match status" value="2"/>
</dbReference>
<feature type="domain" description="PAC" evidence="4">
    <location>
        <begin position="207"/>
        <end position="261"/>
    </location>
</feature>
<protein>
    <submittedName>
        <fullName evidence="5">PAS domain S-box protein</fullName>
    </submittedName>
</protein>
<dbReference type="InterPro" id="IPR001610">
    <property type="entry name" value="PAC"/>
</dbReference>
<dbReference type="SMART" id="SM00091">
    <property type="entry name" value="PAS"/>
    <property type="match status" value="2"/>
</dbReference>
<dbReference type="GO" id="GO:0006935">
    <property type="term" value="P:chemotaxis"/>
    <property type="evidence" value="ECO:0007669"/>
    <property type="project" value="UniProtKB-ARBA"/>
</dbReference>
<dbReference type="SUPFAM" id="SSF55785">
    <property type="entry name" value="PYP-like sensor domain (PAS domain)"/>
    <property type="match status" value="2"/>
</dbReference>
<dbReference type="SUPFAM" id="SSF58104">
    <property type="entry name" value="Methyl-accepting chemotaxis protein (MCP) signaling domain"/>
    <property type="match status" value="1"/>
</dbReference>
<evidence type="ECO:0000313" key="6">
    <source>
        <dbReference type="Proteomes" id="UP000462621"/>
    </source>
</evidence>
<dbReference type="InterPro" id="IPR035965">
    <property type="entry name" value="PAS-like_dom_sf"/>
</dbReference>
<sequence>MFFKRKPAEEAVSSHADNIYRSVSKFVPWIEFTIAGEIVDANTLFLNVVGYSKQELIGQHHQILCDKSLVNSSRYQSFWQVLARGEPQEGKFHRITKSGHTVVLEATYFPIMDAQGKVTSVAKIASDITTLFENDQQNQALLGALDKSLAVIEFDPSGTITHANPNFLSLLGYGNVSEVKGKHHQIFCFEQFYQENPTFWDDLRKGQFKAGRFLRRGKHGEEVWIEATYNPVLDDKGQVSRVVKFASDITERVRKNLAVTQAAEVAYTTSVETAQIAQDGAKMLQQSVAISQRVTDSMSQTVEKVSGLNTSSENIEAMVSTIKSIAEQTNLLALNAAIEAARAGEYGRGFAVVADEVRQLASRTGDSTHEIENVVGKNRSQLAEVTEMMNSVSHIAVEGNEKIASVSEVMDEIYRGAENVSNTVANLNDTHS</sequence>